<dbReference type="Gene3D" id="3.40.50.2000">
    <property type="entry name" value="Glycogen Phosphorylase B"/>
    <property type="match status" value="1"/>
</dbReference>
<keyword evidence="4" id="KW-1185">Reference proteome</keyword>
<evidence type="ECO:0000256" key="1">
    <source>
        <dbReference type="ARBA" id="ARBA00022679"/>
    </source>
</evidence>
<evidence type="ECO:0000313" key="4">
    <source>
        <dbReference type="Proteomes" id="UP001142153"/>
    </source>
</evidence>
<organism evidence="3 4">
    <name type="scientific">Mycobacterium hippophais</name>
    <dbReference type="NCBI Taxonomy" id="3016340"/>
    <lineage>
        <taxon>Bacteria</taxon>
        <taxon>Bacillati</taxon>
        <taxon>Actinomycetota</taxon>
        <taxon>Actinomycetes</taxon>
        <taxon>Mycobacteriales</taxon>
        <taxon>Mycobacteriaceae</taxon>
        <taxon>Mycobacterium</taxon>
    </lineage>
</organism>
<feature type="domain" description="Glycosyl transferase family 1" evidence="2">
    <location>
        <begin position="204"/>
        <end position="296"/>
    </location>
</feature>
<keyword evidence="1" id="KW-0808">Transferase</keyword>
<dbReference type="SUPFAM" id="SSF53756">
    <property type="entry name" value="UDP-Glycosyltransferase/glycogen phosphorylase"/>
    <property type="match status" value="1"/>
</dbReference>
<dbReference type="Pfam" id="PF00534">
    <property type="entry name" value="Glycos_transf_1"/>
    <property type="match status" value="1"/>
</dbReference>
<reference evidence="3" key="1">
    <citation type="submission" date="2022-12" db="EMBL/GenBank/DDBJ databases">
        <authorList>
            <person name="Deng Y."/>
            <person name="Zhang Y.-Q."/>
        </authorList>
    </citation>
    <scope>NUCLEOTIDE SEQUENCE</scope>
    <source>
        <strain evidence="3">CPCC 205372</strain>
    </source>
</reference>
<accession>A0ABT4PRQ3</accession>
<sequence>MTDRARVLLVWHVHGSWTQSLVAGPHRYLIPVSPAKDANGKGLLGRNWPRAQEVPLDQLRDRDVDLVILQRPEELDLAARWLGREPGVDVPAVYVEHNAPRPSAVDSVHPMADRSDIPVVHVTDFNRLMWDSGRAPTRVIDHGIADPGALYTGEVPAAATMINEPLRRWRTVGADLLPELGRHAPVDVWGIDTGALDDKQWPGVRGLGDVPTAKLLREVARRRVYVHTARWTSLGLSLVEAMYLGMPVVAVASTMAPLVVPAEAGVVSADVKTLAYALEGFVTDLPAATAAGKAARDFAAAHFALDRFLADWDALVDEVCG</sequence>
<comment type="caution">
    <text evidence="3">The sequence shown here is derived from an EMBL/GenBank/DDBJ whole genome shotgun (WGS) entry which is preliminary data.</text>
</comment>
<protein>
    <submittedName>
        <fullName evidence="3">Glycosyltransferase</fullName>
    </submittedName>
</protein>
<dbReference type="EMBL" id="JAPZPY010000003">
    <property type="protein sequence ID" value="MCZ8379231.1"/>
    <property type="molecule type" value="Genomic_DNA"/>
</dbReference>
<dbReference type="InterPro" id="IPR001296">
    <property type="entry name" value="Glyco_trans_1"/>
</dbReference>
<dbReference type="RefSeq" id="WP_269893938.1">
    <property type="nucleotide sequence ID" value="NZ_JAPZPY010000003.1"/>
</dbReference>
<name>A0ABT4PRQ3_9MYCO</name>
<dbReference type="Proteomes" id="UP001142153">
    <property type="component" value="Unassembled WGS sequence"/>
</dbReference>
<evidence type="ECO:0000313" key="3">
    <source>
        <dbReference type="EMBL" id="MCZ8379231.1"/>
    </source>
</evidence>
<gene>
    <name evidence="3" type="ORF">O6P37_10185</name>
</gene>
<proteinExistence type="predicted"/>
<evidence type="ECO:0000259" key="2">
    <source>
        <dbReference type="Pfam" id="PF00534"/>
    </source>
</evidence>